<dbReference type="Pfam" id="PF13181">
    <property type="entry name" value="TPR_8"/>
    <property type="match status" value="2"/>
</dbReference>
<dbReference type="PANTHER" id="PTHR12558:SF13">
    <property type="entry name" value="CELL DIVISION CYCLE PROTEIN 27 HOMOLOG"/>
    <property type="match status" value="1"/>
</dbReference>
<reference evidence="1" key="1">
    <citation type="journal article" date="2014" name="Front. Microbiol.">
        <title>High frequency of phylogenetically diverse reductive dehalogenase-homologous genes in deep subseafloor sedimentary metagenomes.</title>
        <authorList>
            <person name="Kawai M."/>
            <person name="Futagami T."/>
            <person name="Toyoda A."/>
            <person name="Takaki Y."/>
            <person name="Nishi S."/>
            <person name="Hori S."/>
            <person name="Arai W."/>
            <person name="Tsubouchi T."/>
            <person name="Morono Y."/>
            <person name="Uchiyama I."/>
            <person name="Ito T."/>
            <person name="Fujiyama A."/>
            <person name="Inagaki F."/>
            <person name="Takami H."/>
        </authorList>
    </citation>
    <scope>NUCLEOTIDE SEQUENCE</scope>
    <source>
        <strain evidence="1">Expedition CK06-06</strain>
    </source>
</reference>
<dbReference type="InterPro" id="IPR019734">
    <property type="entry name" value="TPR_rpt"/>
</dbReference>
<organism evidence="1">
    <name type="scientific">marine sediment metagenome</name>
    <dbReference type="NCBI Taxonomy" id="412755"/>
    <lineage>
        <taxon>unclassified sequences</taxon>
        <taxon>metagenomes</taxon>
        <taxon>ecological metagenomes</taxon>
    </lineage>
</organism>
<feature type="non-terminal residue" evidence="1">
    <location>
        <position position="1"/>
    </location>
</feature>
<dbReference type="PROSITE" id="PS50293">
    <property type="entry name" value="TPR_REGION"/>
    <property type="match status" value="1"/>
</dbReference>
<protein>
    <submittedName>
        <fullName evidence="1">Uncharacterized protein</fullName>
    </submittedName>
</protein>
<sequence length="202" mass="22883">DKAEKIIPQLYYIKANTLMKQKEFQAAIENFDKAIELNPVNPKAYFNKGMVYKQLDNSEKMKEAMDKAIETGLSKNDIKTVENAEKVTRTTFYNKGVKAFGAKNYDEAEGFLKTSAEYGNKSVDLFYQLGKIYNIKKNWNDAIKNVNKAIELETGDDTAKAKLYFELATSYVGSGDTNSACEAYKKAMFGPYAENAKYQIEQ</sequence>
<dbReference type="EMBL" id="BARU01013410">
    <property type="protein sequence ID" value="GAH36526.1"/>
    <property type="molecule type" value="Genomic_DNA"/>
</dbReference>
<name>X1ET37_9ZZZZ</name>
<dbReference type="Pfam" id="PF13414">
    <property type="entry name" value="TPR_11"/>
    <property type="match status" value="1"/>
</dbReference>
<dbReference type="SMART" id="SM00028">
    <property type="entry name" value="TPR"/>
    <property type="match status" value="5"/>
</dbReference>
<comment type="caution">
    <text evidence="1">The sequence shown here is derived from an EMBL/GenBank/DDBJ whole genome shotgun (WGS) entry which is preliminary data.</text>
</comment>
<dbReference type="Gene3D" id="1.25.40.10">
    <property type="entry name" value="Tetratricopeptide repeat domain"/>
    <property type="match status" value="2"/>
</dbReference>
<proteinExistence type="predicted"/>
<dbReference type="PANTHER" id="PTHR12558">
    <property type="entry name" value="CELL DIVISION CYCLE 16,23,27"/>
    <property type="match status" value="1"/>
</dbReference>
<evidence type="ECO:0000313" key="1">
    <source>
        <dbReference type="EMBL" id="GAH36526.1"/>
    </source>
</evidence>
<dbReference type="AlphaFoldDB" id="X1ET37"/>
<dbReference type="SUPFAM" id="SSF48452">
    <property type="entry name" value="TPR-like"/>
    <property type="match status" value="1"/>
</dbReference>
<dbReference type="InterPro" id="IPR011990">
    <property type="entry name" value="TPR-like_helical_dom_sf"/>
</dbReference>
<accession>X1ET37</accession>
<feature type="non-terminal residue" evidence="1">
    <location>
        <position position="202"/>
    </location>
</feature>
<dbReference type="PROSITE" id="PS50005">
    <property type="entry name" value="TPR"/>
    <property type="match status" value="2"/>
</dbReference>
<gene>
    <name evidence="1" type="ORF">S03H2_24236</name>
</gene>